<feature type="transmembrane region" description="Helical" evidence="9">
    <location>
        <begin position="310"/>
        <end position="333"/>
    </location>
</feature>
<name>A0A380JRL6_9STRE</name>
<dbReference type="EMBL" id="UHFF01000002">
    <property type="protein sequence ID" value="SUN47488.1"/>
    <property type="molecule type" value="Genomic_DNA"/>
</dbReference>
<comment type="subcellular location">
    <subcellularLocation>
        <location evidence="1">Cell membrane</location>
        <topology evidence="1">Multi-pass membrane protein</topology>
    </subcellularLocation>
</comment>
<evidence type="ECO:0000313" key="12">
    <source>
        <dbReference type="Proteomes" id="UP000254461"/>
    </source>
</evidence>
<dbReference type="PROSITE" id="PS51105">
    <property type="entry name" value="PTS_EIIC_TYPE_3"/>
    <property type="match status" value="1"/>
</dbReference>
<evidence type="ECO:0000256" key="3">
    <source>
        <dbReference type="ARBA" id="ARBA00022475"/>
    </source>
</evidence>
<comment type="function">
    <text evidence="8">The phosphoenolpyruvate-dependent sugar phosphotransferase system (PTS), a major carbohydrate active -transport system, catalyzes the phosphorylation of incoming sugar substrates concomitant with their translocation across the cell membrane.</text>
</comment>
<dbReference type="AlphaFoldDB" id="A0A380JRL6"/>
<feature type="transmembrane region" description="Helical" evidence="9">
    <location>
        <begin position="281"/>
        <end position="298"/>
    </location>
</feature>
<evidence type="ECO:0000256" key="4">
    <source>
        <dbReference type="ARBA" id="ARBA00022597"/>
    </source>
</evidence>
<dbReference type="InterPro" id="IPR003352">
    <property type="entry name" value="PTS_EIIC"/>
</dbReference>
<proteinExistence type="predicted"/>
<dbReference type="GO" id="GO:0009401">
    <property type="term" value="P:phosphoenolpyruvate-dependent sugar phosphotransferase system"/>
    <property type="evidence" value="ECO:0007669"/>
    <property type="project" value="InterPro"/>
</dbReference>
<evidence type="ECO:0000256" key="9">
    <source>
        <dbReference type="SAM" id="Phobius"/>
    </source>
</evidence>
<feature type="transmembrane region" description="Helical" evidence="9">
    <location>
        <begin position="212"/>
        <end position="231"/>
    </location>
</feature>
<evidence type="ECO:0000256" key="7">
    <source>
        <dbReference type="ARBA" id="ARBA00023136"/>
    </source>
</evidence>
<keyword evidence="7 8" id="KW-0472">Membrane</keyword>
<feature type="transmembrane region" description="Helical" evidence="9">
    <location>
        <begin position="32"/>
        <end position="52"/>
    </location>
</feature>
<feature type="transmembrane region" description="Helical" evidence="9">
    <location>
        <begin position="77"/>
        <end position="99"/>
    </location>
</feature>
<evidence type="ECO:0000256" key="1">
    <source>
        <dbReference type="ARBA" id="ARBA00004651"/>
    </source>
</evidence>
<feature type="transmembrane region" description="Helical" evidence="9">
    <location>
        <begin position="370"/>
        <end position="398"/>
    </location>
</feature>
<dbReference type="PIRSF" id="PIRSF006351">
    <property type="entry name" value="PTS_EIIC-Cellobiose"/>
    <property type="match status" value="1"/>
</dbReference>
<accession>A0A380JRL6</accession>
<feature type="transmembrane region" description="Helical" evidence="9">
    <location>
        <begin position="418"/>
        <end position="440"/>
    </location>
</feature>
<keyword evidence="6 9" id="KW-1133">Transmembrane helix</keyword>
<keyword evidence="4 8" id="KW-0762">Sugar transport</keyword>
<sequence length="452" mass="49088">MNNYMNFLSQKLLPIATKIGNQRFLVALRDSFIATMPVVMTGSIALLMNAFLVDIPDQFGLQGITEAFQWWVTINNLVFKGSISIVSLLFVYCLGVNVAKIYKTDTLSSGLVSLAAFVIAIGDSVTSSIDASGLKGVDLVTAFKDSGVTVSGSSLNVTISGLLPGTQINSNGYFTAIVIGFLAAIIFCKLMLKNWTIKLPDSVPPAVAKPFLSIIPGFCALYSVAILTFVFEKLTGSLMIDWIYKVLQLPLLGLSQSFIAVVLVAVLTQFFWFFGIHGGNVMAPIMEGVFGVALLANLEAYQKHEAIPYLWTSVSYGAFVWYATLGLLIAIFWKSKNEHYREVAKLGVAPVLFNIGEPVMYGLPTVLNPLLFIPFIVCPAVMSSVAYIATSLGLVAPVTQNVTWVMPPVLYGFFSTGFDWRAIVLSLVNLALATLIYLPFVKMADNELEKAG</sequence>
<dbReference type="InterPro" id="IPR004501">
    <property type="entry name" value="PTS_EIIC_3"/>
</dbReference>
<evidence type="ECO:0000256" key="8">
    <source>
        <dbReference type="PIRNR" id="PIRNR006351"/>
    </source>
</evidence>
<dbReference type="PANTHER" id="PTHR33989">
    <property type="match status" value="1"/>
</dbReference>
<reference evidence="11 12" key="1">
    <citation type="submission" date="2018-06" db="EMBL/GenBank/DDBJ databases">
        <authorList>
            <consortium name="Pathogen Informatics"/>
            <person name="Doyle S."/>
        </authorList>
    </citation>
    <scope>NUCLEOTIDE SEQUENCE [LARGE SCALE GENOMIC DNA]</scope>
    <source>
        <strain evidence="11 12">NCTC12092</strain>
    </source>
</reference>
<feature type="transmembrane region" description="Helical" evidence="9">
    <location>
        <begin position="111"/>
        <end position="129"/>
    </location>
</feature>
<dbReference type="InterPro" id="IPR051088">
    <property type="entry name" value="PTS_Sugar-EIIC/EIIB"/>
</dbReference>
<evidence type="ECO:0000256" key="2">
    <source>
        <dbReference type="ARBA" id="ARBA00022448"/>
    </source>
</evidence>
<organism evidence="11 12">
    <name type="scientific">Streptococcus equi subsp. equi</name>
    <dbReference type="NCBI Taxonomy" id="148942"/>
    <lineage>
        <taxon>Bacteria</taxon>
        <taxon>Bacillati</taxon>
        <taxon>Bacillota</taxon>
        <taxon>Bacilli</taxon>
        <taxon>Lactobacillales</taxon>
        <taxon>Streptococcaceae</taxon>
        <taxon>Streptococcus</taxon>
    </lineage>
</organism>
<dbReference type="GO" id="GO:1902815">
    <property type="term" value="P:N,N'-diacetylchitobiose import"/>
    <property type="evidence" value="ECO:0007669"/>
    <property type="project" value="TreeGrafter"/>
</dbReference>
<feature type="domain" description="PTS EIIC type-3" evidence="10">
    <location>
        <begin position="8"/>
        <end position="440"/>
    </location>
</feature>
<protein>
    <recommendedName>
        <fullName evidence="8">Permease IIC component</fullName>
    </recommendedName>
</protein>
<evidence type="ECO:0000313" key="11">
    <source>
        <dbReference type="EMBL" id="SUN47488.1"/>
    </source>
</evidence>
<dbReference type="PANTHER" id="PTHR33989:SF4">
    <property type="entry name" value="PTS SYSTEM N,N'-DIACETYLCHITOBIOSE-SPECIFIC EIIC COMPONENT"/>
    <property type="match status" value="1"/>
</dbReference>
<evidence type="ECO:0000256" key="6">
    <source>
        <dbReference type="ARBA" id="ARBA00022989"/>
    </source>
</evidence>
<dbReference type="GO" id="GO:0005886">
    <property type="term" value="C:plasma membrane"/>
    <property type="evidence" value="ECO:0007669"/>
    <property type="project" value="UniProtKB-SubCell"/>
</dbReference>
<keyword evidence="5 9" id="KW-0812">Transmembrane</keyword>
<dbReference type="RefSeq" id="WP_111678262.1">
    <property type="nucleotide sequence ID" value="NZ_UHFF01000002.1"/>
</dbReference>
<dbReference type="Pfam" id="PF02378">
    <property type="entry name" value="PTS_EIIC"/>
    <property type="match status" value="1"/>
</dbReference>
<dbReference type="Proteomes" id="UP000254461">
    <property type="component" value="Unassembled WGS sequence"/>
</dbReference>
<dbReference type="NCBIfam" id="TIGR00410">
    <property type="entry name" value="lacE"/>
    <property type="match status" value="1"/>
</dbReference>
<evidence type="ECO:0000256" key="5">
    <source>
        <dbReference type="ARBA" id="ARBA00022692"/>
    </source>
</evidence>
<dbReference type="GO" id="GO:0008982">
    <property type="term" value="F:protein-N(PI)-phosphohistidine-sugar phosphotransferase activity"/>
    <property type="evidence" value="ECO:0007669"/>
    <property type="project" value="UniProtKB-UniRule"/>
</dbReference>
<keyword evidence="3 8" id="KW-1003">Cell membrane</keyword>
<gene>
    <name evidence="11" type="primary">celC</name>
    <name evidence="11" type="ORF">NCTC12092_01444</name>
</gene>
<keyword evidence="2 8" id="KW-0813">Transport</keyword>
<evidence type="ECO:0000259" key="10">
    <source>
        <dbReference type="PROSITE" id="PS51105"/>
    </source>
</evidence>
<dbReference type="InterPro" id="IPR004796">
    <property type="entry name" value="PTS_IIC_cello"/>
</dbReference>
<feature type="transmembrane region" description="Helical" evidence="9">
    <location>
        <begin position="251"/>
        <end position="274"/>
    </location>
</feature>
<feature type="transmembrane region" description="Helical" evidence="9">
    <location>
        <begin position="172"/>
        <end position="192"/>
    </location>
</feature>